<dbReference type="EMBL" id="LIAE01007151">
    <property type="protein sequence ID" value="PAV81587.1"/>
    <property type="molecule type" value="Genomic_DNA"/>
</dbReference>
<evidence type="ECO:0000313" key="4">
    <source>
        <dbReference type="Proteomes" id="UP000218231"/>
    </source>
</evidence>
<evidence type="ECO:0000259" key="2">
    <source>
        <dbReference type="PROSITE" id="PS50061"/>
    </source>
</evidence>
<protein>
    <recommendedName>
        <fullName evidence="2">ETS domain-containing protein</fullName>
    </recommendedName>
</protein>
<feature type="domain" description="ETS" evidence="2">
    <location>
        <begin position="29"/>
        <end position="81"/>
    </location>
</feature>
<dbReference type="AlphaFoldDB" id="A0A2A2L6A5"/>
<dbReference type="InterPro" id="IPR036390">
    <property type="entry name" value="WH_DNA-bd_sf"/>
</dbReference>
<name>A0A2A2L6A5_9BILA</name>
<evidence type="ECO:0000313" key="3">
    <source>
        <dbReference type="EMBL" id="PAV81587.1"/>
    </source>
</evidence>
<evidence type="ECO:0000256" key="1">
    <source>
        <dbReference type="SAM" id="MobiDB-lite"/>
    </source>
</evidence>
<dbReference type="GO" id="GO:0003700">
    <property type="term" value="F:DNA-binding transcription factor activity"/>
    <property type="evidence" value="ECO:0007669"/>
    <property type="project" value="InterPro"/>
</dbReference>
<proteinExistence type="predicted"/>
<accession>A0A2A2L6A5</accession>
<dbReference type="Proteomes" id="UP000218231">
    <property type="component" value="Unassembled WGS sequence"/>
</dbReference>
<dbReference type="PROSITE" id="PS50061">
    <property type="entry name" value="ETS_DOMAIN_3"/>
    <property type="match status" value="1"/>
</dbReference>
<gene>
    <name evidence="3" type="ORF">WR25_03078</name>
</gene>
<comment type="caution">
    <text evidence="3">The sequence shown here is derived from an EMBL/GenBank/DDBJ whole genome shotgun (WGS) entry which is preliminary data.</text>
</comment>
<reference evidence="3 4" key="1">
    <citation type="journal article" date="2017" name="Curr. Biol.">
        <title>Genome architecture and evolution of a unichromosomal asexual nematode.</title>
        <authorList>
            <person name="Fradin H."/>
            <person name="Zegar C."/>
            <person name="Gutwein M."/>
            <person name="Lucas J."/>
            <person name="Kovtun M."/>
            <person name="Corcoran D."/>
            <person name="Baugh L.R."/>
            <person name="Kiontke K."/>
            <person name="Gunsalus K."/>
            <person name="Fitch D.H."/>
            <person name="Piano F."/>
        </authorList>
    </citation>
    <scope>NUCLEOTIDE SEQUENCE [LARGE SCALE GENOMIC DNA]</scope>
    <source>
        <strain evidence="3">PF1309</strain>
    </source>
</reference>
<sequence>MVQDAVSPISSNLPKRRASEPNYRRKREEPLWEFLFRLCTDPTASHLIEFSGDGLKFIIVDLPLLAQYYYYPNDKYLLNNEVEFPEFLMITHFDRSSTLCLLMQSSRTVTFGN</sequence>
<dbReference type="GO" id="GO:0043565">
    <property type="term" value="F:sequence-specific DNA binding"/>
    <property type="evidence" value="ECO:0007669"/>
    <property type="project" value="InterPro"/>
</dbReference>
<dbReference type="InterPro" id="IPR000418">
    <property type="entry name" value="Ets_dom"/>
</dbReference>
<organism evidence="3 4">
    <name type="scientific">Diploscapter pachys</name>
    <dbReference type="NCBI Taxonomy" id="2018661"/>
    <lineage>
        <taxon>Eukaryota</taxon>
        <taxon>Metazoa</taxon>
        <taxon>Ecdysozoa</taxon>
        <taxon>Nematoda</taxon>
        <taxon>Chromadorea</taxon>
        <taxon>Rhabditida</taxon>
        <taxon>Rhabditina</taxon>
        <taxon>Rhabditomorpha</taxon>
        <taxon>Rhabditoidea</taxon>
        <taxon>Rhabditidae</taxon>
        <taxon>Diploscapter</taxon>
    </lineage>
</organism>
<dbReference type="SUPFAM" id="SSF46785">
    <property type="entry name" value="Winged helix' DNA-binding domain"/>
    <property type="match status" value="1"/>
</dbReference>
<feature type="region of interest" description="Disordered" evidence="1">
    <location>
        <begin position="1"/>
        <end position="24"/>
    </location>
</feature>
<keyword evidence="4" id="KW-1185">Reference proteome</keyword>